<dbReference type="GO" id="GO:0000470">
    <property type="term" value="P:maturation of LSU-rRNA"/>
    <property type="evidence" value="ECO:0007669"/>
    <property type="project" value="TreeGrafter"/>
</dbReference>
<feature type="region of interest" description="Disordered" evidence="10">
    <location>
        <begin position="1"/>
        <end position="236"/>
    </location>
</feature>
<dbReference type="InterPro" id="IPR023273">
    <property type="entry name" value="RCMT_NOP2"/>
</dbReference>
<dbReference type="FunFam" id="3.30.70.1170:FF:000001">
    <property type="entry name" value="Ribosomal RNA methyltransferase Nop2"/>
    <property type="match status" value="1"/>
</dbReference>
<feature type="compositionally biased region" description="Basic residues" evidence="10">
    <location>
        <begin position="924"/>
        <end position="933"/>
    </location>
</feature>
<feature type="region of interest" description="Disordered" evidence="10">
    <location>
        <begin position="686"/>
        <end position="707"/>
    </location>
</feature>
<dbReference type="PROSITE" id="PS51686">
    <property type="entry name" value="SAM_MT_RSMB_NOP"/>
    <property type="match status" value="1"/>
</dbReference>
<feature type="region of interest" description="Disordered" evidence="10">
    <location>
        <begin position="646"/>
        <end position="674"/>
    </location>
</feature>
<keyword evidence="4 9" id="KW-0489">Methyltransferase</keyword>
<feature type="active site" description="Nucleophile" evidence="9">
    <location>
        <position position="565"/>
    </location>
</feature>
<feature type="binding site" evidence="9">
    <location>
        <begin position="440"/>
        <end position="446"/>
    </location>
    <ligand>
        <name>S-adenosyl-L-methionine</name>
        <dbReference type="ChEBI" id="CHEBI:59789"/>
    </ligand>
</feature>
<evidence type="ECO:0000313" key="12">
    <source>
        <dbReference type="EMBL" id="NOV44043.1"/>
    </source>
</evidence>
<dbReference type="InterPro" id="IPR018314">
    <property type="entry name" value="RsmB/NOL1/NOP2-like_CS"/>
</dbReference>
<proteinExistence type="inferred from homology"/>
<feature type="region of interest" description="Disordered" evidence="10">
    <location>
        <begin position="887"/>
        <end position="933"/>
    </location>
</feature>
<dbReference type="Pfam" id="PF22458">
    <property type="entry name" value="RsmF-B_ferredox"/>
    <property type="match status" value="1"/>
</dbReference>
<dbReference type="GO" id="GO:0009383">
    <property type="term" value="F:rRNA (cytosine-C5-)-methyltransferase activity"/>
    <property type="evidence" value="ECO:0007669"/>
    <property type="project" value="TreeGrafter"/>
</dbReference>
<dbReference type="NCBIfam" id="TIGR00446">
    <property type="entry name" value="nop2p"/>
    <property type="match status" value="1"/>
</dbReference>
<keyword evidence="3" id="KW-0690">Ribosome biogenesis</keyword>
<dbReference type="AlphaFoldDB" id="A0A6M2DCI2"/>
<accession>A0A6M2DCI2</accession>
<feature type="compositionally biased region" description="Polar residues" evidence="10">
    <location>
        <begin position="807"/>
        <end position="824"/>
    </location>
</feature>
<feature type="compositionally biased region" description="Basic residues" evidence="10">
    <location>
        <begin position="41"/>
        <end position="59"/>
    </location>
</feature>
<dbReference type="GO" id="GO:0005730">
    <property type="term" value="C:nucleolus"/>
    <property type="evidence" value="ECO:0007669"/>
    <property type="project" value="UniProtKB-SubCell"/>
</dbReference>
<dbReference type="PANTHER" id="PTHR22807:SF30">
    <property type="entry name" value="28S RRNA (CYTOSINE(4447)-C(5))-METHYLTRANSFERASE-RELATED"/>
    <property type="match status" value="1"/>
</dbReference>
<evidence type="ECO:0000256" key="3">
    <source>
        <dbReference type="ARBA" id="ARBA00022517"/>
    </source>
</evidence>
<evidence type="ECO:0000256" key="10">
    <source>
        <dbReference type="SAM" id="MobiDB-lite"/>
    </source>
</evidence>
<comment type="similarity">
    <text evidence="2 9">Belongs to the class I-like SAM-binding methyltransferase superfamily. RsmB/NOP family.</text>
</comment>
<name>A0A6M2DCI2_XENCH</name>
<dbReference type="InterPro" id="IPR054728">
    <property type="entry name" value="RsmB-like_ferredoxin"/>
</dbReference>
<keyword evidence="6 9" id="KW-0949">S-adenosyl-L-methionine</keyword>
<evidence type="ECO:0000256" key="6">
    <source>
        <dbReference type="ARBA" id="ARBA00022691"/>
    </source>
</evidence>
<evidence type="ECO:0000256" key="2">
    <source>
        <dbReference type="ARBA" id="ARBA00007494"/>
    </source>
</evidence>
<dbReference type="SUPFAM" id="SSF53335">
    <property type="entry name" value="S-adenosyl-L-methionine-dependent methyltransferases"/>
    <property type="match status" value="1"/>
</dbReference>
<dbReference type="InterPro" id="IPR011023">
    <property type="entry name" value="Nop2p"/>
</dbReference>
<feature type="compositionally biased region" description="Polar residues" evidence="10">
    <location>
        <begin position="60"/>
        <end position="91"/>
    </location>
</feature>
<dbReference type="InterPro" id="IPR049560">
    <property type="entry name" value="MeTrfase_RsmB-F_NOP2_cat"/>
</dbReference>
<dbReference type="Gene3D" id="3.30.70.1170">
    <property type="entry name" value="Sun protein, domain 3"/>
    <property type="match status" value="1"/>
</dbReference>
<feature type="compositionally biased region" description="Basic and acidic residues" evidence="10">
    <location>
        <begin position="651"/>
        <end position="666"/>
    </location>
</feature>
<dbReference type="InterPro" id="IPR023267">
    <property type="entry name" value="RCMT"/>
</dbReference>
<evidence type="ECO:0000256" key="8">
    <source>
        <dbReference type="ARBA" id="ARBA00023242"/>
    </source>
</evidence>
<reference evidence="12" key="1">
    <citation type="submission" date="2020-03" db="EMBL/GenBank/DDBJ databases">
        <title>Transcriptomic Profiling of the Digestive Tract of the Rat Flea, Xenopsylla cheopis, Following Blood Feeding and Infection with Yersinia pestis.</title>
        <authorList>
            <person name="Bland D.M."/>
            <person name="Martens C.A."/>
            <person name="Virtaneva K."/>
            <person name="Kanakabandi K."/>
            <person name="Long D."/>
            <person name="Rosenke R."/>
            <person name="Saturday G.A."/>
            <person name="Hoyt F.H."/>
            <person name="Bruno D.P."/>
            <person name="Ribeiro J.M.C."/>
            <person name="Hinnebusch J."/>
        </authorList>
    </citation>
    <scope>NUCLEOTIDE SEQUENCE</scope>
</reference>
<organism evidence="12">
    <name type="scientific">Xenopsylla cheopis</name>
    <name type="common">Oriental rat flea</name>
    <name type="synonym">Pulex cheopis</name>
    <dbReference type="NCBI Taxonomy" id="163159"/>
    <lineage>
        <taxon>Eukaryota</taxon>
        <taxon>Metazoa</taxon>
        <taxon>Ecdysozoa</taxon>
        <taxon>Arthropoda</taxon>
        <taxon>Hexapoda</taxon>
        <taxon>Insecta</taxon>
        <taxon>Pterygota</taxon>
        <taxon>Neoptera</taxon>
        <taxon>Endopterygota</taxon>
        <taxon>Siphonaptera</taxon>
        <taxon>Pulicidae</taxon>
        <taxon>Xenopsyllinae</taxon>
        <taxon>Xenopsylla</taxon>
    </lineage>
</organism>
<feature type="binding site" evidence="9">
    <location>
        <position position="491"/>
    </location>
    <ligand>
        <name>S-adenosyl-L-methionine</name>
        <dbReference type="ChEBI" id="CHEBI:59789"/>
    </ligand>
</feature>
<feature type="compositionally biased region" description="Acidic residues" evidence="10">
    <location>
        <begin position="157"/>
        <end position="169"/>
    </location>
</feature>
<feature type="binding site" evidence="9">
    <location>
        <position position="508"/>
    </location>
    <ligand>
        <name>S-adenosyl-L-methionine</name>
        <dbReference type="ChEBI" id="CHEBI:59789"/>
    </ligand>
</feature>
<feature type="compositionally biased region" description="Polar residues" evidence="10">
    <location>
        <begin position="887"/>
        <end position="898"/>
    </location>
</feature>
<evidence type="ECO:0000256" key="7">
    <source>
        <dbReference type="ARBA" id="ARBA00022884"/>
    </source>
</evidence>
<dbReference type="EMBL" id="GIIL01000317">
    <property type="protein sequence ID" value="NOV44043.1"/>
    <property type="molecule type" value="Transcribed_RNA"/>
</dbReference>
<dbReference type="InterPro" id="IPR029063">
    <property type="entry name" value="SAM-dependent_MTases_sf"/>
</dbReference>
<evidence type="ECO:0000256" key="5">
    <source>
        <dbReference type="ARBA" id="ARBA00022679"/>
    </source>
</evidence>
<feature type="compositionally biased region" description="Basic residues" evidence="10">
    <location>
        <begin position="834"/>
        <end position="843"/>
    </location>
</feature>
<evidence type="ECO:0000259" key="11">
    <source>
        <dbReference type="PROSITE" id="PS51686"/>
    </source>
</evidence>
<dbReference type="GO" id="GO:0070475">
    <property type="term" value="P:rRNA base methylation"/>
    <property type="evidence" value="ECO:0007669"/>
    <property type="project" value="TreeGrafter"/>
</dbReference>
<feature type="domain" description="SAM-dependent MTase RsmB/NOP-type" evidence="11">
    <location>
        <begin position="348"/>
        <end position="635"/>
    </location>
</feature>
<comment type="subcellular location">
    <subcellularLocation>
        <location evidence="1">Nucleus</location>
        <location evidence="1">Nucleolus</location>
    </subcellularLocation>
</comment>
<keyword evidence="8" id="KW-0539">Nucleus</keyword>
<dbReference type="PRINTS" id="PR02008">
    <property type="entry name" value="RCMTFAMILY"/>
</dbReference>
<protein>
    <submittedName>
        <fullName evidence="12">Putative trna and rrna cytosine-c5-methylase nucleolar protein nol1/nop2</fullName>
    </submittedName>
</protein>
<keyword evidence="7 9" id="KW-0694">RNA-binding</keyword>
<feature type="binding site" evidence="9">
    <location>
        <position position="464"/>
    </location>
    <ligand>
        <name>S-adenosyl-L-methionine</name>
        <dbReference type="ChEBI" id="CHEBI:59789"/>
    </ligand>
</feature>
<feature type="region of interest" description="Disordered" evidence="10">
    <location>
        <begin position="806"/>
        <end position="852"/>
    </location>
</feature>
<dbReference type="Gene3D" id="3.40.50.150">
    <property type="entry name" value="Vaccinia Virus protein VP39"/>
    <property type="match status" value="1"/>
</dbReference>
<feature type="compositionally biased region" description="Acidic residues" evidence="10">
    <location>
        <begin position="181"/>
        <end position="234"/>
    </location>
</feature>
<keyword evidence="5 9" id="KW-0808">Transferase</keyword>
<dbReference type="InterPro" id="IPR001678">
    <property type="entry name" value="MeTrfase_RsmB-F_NOP2_dom"/>
</dbReference>
<evidence type="ECO:0000256" key="1">
    <source>
        <dbReference type="ARBA" id="ARBA00004604"/>
    </source>
</evidence>
<dbReference type="PRINTS" id="PR02012">
    <property type="entry name" value="RCMTNOP2"/>
</dbReference>
<dbReference type="PROSITE" id="PS01153">
    <property type="entry name" value="NOL1_NOP2_SUN"/>
    <property type="match status" value="1"/>
</dbReference>
<evidence type="ECO:0000256" key="4">
    <source>
        <dbReference type="ARBA" id="ARBA00022603"/>
    </source>
</evidence>
<sequence length="933" mass="105795">MGRKAKFDENDRIIKKGPGRKSKGQQDPVFAQKKDGQITKAKSHRQKQRQIKRQMKQALKKQNVQEKPSTSNSSPLQQVKNKSKNTAVTNNKKMKSEEKTTRQHNFVMAPVATSEEESEEEVVIKDKKKINNAKEFSDSNKSWLTPKKQQNNKSSDSDESESEDEESDDNCQIGSLNDVGDQSDDSDAIGDDFGNEDDSNDEENSDEQDEENSDQQDEEDSEEQDEESSDEDMLPIEKENKKLKARQAKEMNESQAELQLNITDKEHFAFPSESEINKPIALQDVQRRIHDIVNLLTNDTAHLKQDKKHSRSDYLDLLKRDLCLYYSYNEFLIEKLMQLFPLNELLEYLEASEVQRPLTIRTNSLKTRRRDLAQALINRGVNLDPVGKWTQVGLVVYSSTVPIGATPEYLAGHYIIQGASSLLPVMALAPQPNERILDLCAAPGGKSSHIAACMKNTGVLFSNDVNKERTKAISGNFHRLGIVNSVICSYDGRKFPNIIKGFDRALVDAPCTGTGIVAKDPSVKTSKDEIDVQRCYNMQRQLLLAAIDCVNFKSSTGGYIVYSTCSVLPEENEWVIDYALKNRDVKLVPTGLEFGTEGFVNYRHHRFHPSLKLTRRIYPHTHNMDGFFIAKLKKFSNVINNKNNDVESEVSAEKDPAEVNKSNEKIETEEETDAGIKAKKKELDKKSKQVTETKTENKSDKKMFENKKSKKLNKYEQAIKVVSVEKDVNEERETNAKVIKIGTKSLNKGKKNNKYEKAINDANQNKITIKNNDKAQIKADKNKKSNMEIEDEYGISYIEKELENKTNSDISKNGFKTTKMNKNQVPFPMEENKSKKRKPKKKSKSNESDLSLNQSLNASVVDCFISKKSKTVEDILPVTDSSRSIQFSGDVSSQFKVNNNKRKQNDGVEDAVSKKGKKTEGLFKKNKNKNKMK</sequence>
<evidence type="ECO:0000256" key="9">
    <source>
        <dbReference type="PROSITE-ProRule" id="PRU01023"/>
    </source>
</evidence>
<dbReference type="Pfam" id="PF01189">
    <property type="entry name" value="Methyltr_RsmB-F"/>
    <property type="match status" value="1"/>
</dbReference>
<feature type="compositionally biased region" description="Polar residues" evidence="10">
    <location>
        <begin position="139"/>
        <end position="153"/>
    </location>
</feature>
<dbReference type="PANTHER" id="PTHR22807">
    <property type="entry name" value="NOP2 YEAST -RELATED NOL1/NOP2/FMU SUN DOMAIN-CONTAINING"/>
    <property type="match status" value="1"/>
</dbReference>
<dbReference type="GO" id="GO:0003723">
    <property type="term" value="F:RNA binding"/>
    <property type="evidence" value="ECO:0007669"/>
    <property type="project" value="UniProtKB-UniRule"/>
</dbReference>
<feature type="compositionally biased region" description="Basic and acidic residues" evidence="10">
    <location>
        <begin position="1"/>
        <end position="14"/>
    </location>
</feature>